<dbReference type="InterPro" id="IPR019546">
    <property type="entry name" value="TAT_signal_bac_arc"/>
</dbReference>
<dbReference type="RefSeq" id="WP_104763128.1">
    <property type="nucleotide sequence ID" value="NZ_FZPM01000014.1"/>
</dbReference>
<dbReference type="EMBL" id="NXLW01000004">
    <property type="protein sequence ID" value="RDU72852.1"/>
    <property type="molecule type" value="Genomic_DNA"/>
</dbReference>
<organism evidence="3 4">
    <name type="scientific">Helicobacter aurati</name>
    <dbReference type="NCBI Taxonomy" id="137778"/>
    <lineage>
        <taxon>Bacteria</taxon>
        <taxon>Pseudomonadati</taxon>
        <taxon>Campylobacterota</taxon>
        <taxon>Epsilonproteobacteria</taxon>
        <taxon>Campylobacterales</taxon>
        <taxon>Helicobacteraceae</taxon>
        <taxon>Helicobacter</taxon>
    </lineage>
</organism>
<dbReference type="InterPro" id="IPR006311">
    <property type="entry name" value="TAT_signal"/>
</dbReference>
<feature type="signal peptide" evidence="2">
    <location>
        <begin position="1"/>
        <end position="27"/>
    </location>
</feature>
<accession>A0A3D8J5T2</accession>
<evidence type="ECO:0000256" key="2">
    <source>
        <dbReference type="SAM" id="SignalP"/>
    </source>
</evidence>
<evidence type="ECO:0000256" key="1">
    <source>
        <dbReference type="ARBA" id="ARBA00022505"/>
    </source>
</evidence>
<gene>
    <name evidence="3" type="ORF">CQA66_02890</name>
</gene>
<dbReference type="NCBIfam" id="TIGR01409">
    <property type="entry name" value="TAT_signal_seq"/>
    <property type="match status" value="1"/>
</dbReference>
<evidence type="ECO:0000313" key="3">
    <source>
        <dbReference type="EMBL" id="RDU72852.1"/>
    </source>
</evidence>
<evidence type="ECO:0008006" key="5">
    <source>
        <dbReference type="Google" id="ProtNLM"/>
    </source>
</evidence>
<reference evidence="3 4" key="1">
    <citation type="submission" date="2018-04" db="EMBL/GenBank/DDBJ databases">
        <title>Novel Campyloabacter and Helicobacter Species and Strains.</title>
        <authorList>
            <person name="Mannion A.J."/>
            <person name="Shen Z."/>
            <person name="Fox J.G."/>
        </authorList>
    </citation>
    <scope>NUCLEOTIDE SEQUENCE [LARGE SCALE GENOMIC DNA]</scope>
    <source>
        <strain evidence="3 4">MIT 97-5075</strain>
    </source>
</reference>
<proteinExistence type="predicted"/>
<feature type="chain" id="PRO_5017562305" description="Tat pathway signal protein" evidence="2">
    <location>
        <begin position="28"/>
        <end position="50"/>
    </location>
</feature>
<name>A0A3D8J5T2_9HELI</name>
<dbReference type="AlphaFoldDB" id="A0A3D8J5T2"/>
<keyword evidence="4" id="KW-1185">Reference proteome</keyword>
<sequence length="50" mass="5576">MQNRRKLLKTLTITGAVIGTGISPVFAQNNTRNKGEKNEKVVCCWLSRSI</sequence>
<dbReference type="PROSITE" id="PS51318">
    <property type="entry name" value="TAT"/>
    <property type="match status" value="1"/>
</dbReference>
<keyword evidence="2" id="KW-0732">Signal</keyword>
<keyword evidence="1" id="KW-0500">Molybdenum</keyword>
<evidence type="ECO:0000313" key="4">
    <source>
        <dbReference type="Proteomes" id="UP000256424"/>
    </source>
</evidence>
<protein>
    <recommendedName>
        <fullName evidence="5">Tat pathway signal protein</fullName>
    </recommendedName>
</protein>
<dbReference type="Proteomes" id="UP000256424">
    <property type="component" value="Unassembled WGS sequence"/>
</dbReference>
<comment type="caution">
    <text evidence="3">The sequence shown here is derived from an EMBL/GenBank/DDBJ whole genome shotgun (WGS) entry which is preliminary data.</text>
</comment>